<dbReference type="AlphaFoldDB" id="A0A845R122"/>
<accession>A0A845R122</accession>
<proteinExistence type="predicted"/>
<name>A0A845R122_9CLOT</name>
<dbReference type="RefSeq" id="WP_160198735.1">
    <property type="nucleotide sequence ID" value="NZ_QXXA01000026.1"/>
</dbReference>
<sequence>MRVAYCNDCKKQFQVESKEKQLEDNIIKHYFKCPHCKKEYIVYYSDHLIRKKQDKMKELNNKYLSERDLQPQKALKTYKQIKKLKKEIGKDMDKLEKRIESPAK</sequence>
<dbReference type="Proteomes" id="UP000467132">
    <property type="component" value="Unassembled WGS sequence"/>
</dbReference>
<organism evidence="2 3">
    <name type="scientific">Senegalia massiliensis</name>
    <dbReference type="NCBI Taxonomy" id="1720316"/>
    <lineage>
        <taxon>Bacteria</taxon>
        <taxon>Bacillati</taxon>
        <taxon>Bacillota</taxon>
        <taxon>Clostridia</taxon>
        <taxon>Eubacteriales</taxon>
        <taxon>Clostridiaceae</taxon>
        <taxon>Senegalia</taxon>
    </lineage>
</organism>
<dbReference type="OrthoDB" id="1918216at2"/>
<feature type="coiled-coil region" evidence="1">
    <location>
        <begin position="49"/>
        <end position="98"/>
    </location>
</feature>
<keyword evidence="1" id="KW-0175">Coiled coil</keyword>
<protein>
    <submittedName>
        <fullName evidence="2">Transglycosylase</fullName>
    </submittedName>
</protein>
<gene>
    <name evidence="2" type="ORF">D3Z33_15530</name>
</gene>
<evidence type="ECO:0000256" key="1">
    <source>
        <dbReference type="SAM" id="Coils"/>
    </source>
</evidence>
<evidence type="ECO:0000313" key="3">
    <source>
        <dbReference type="Proteomes" id="UP000467132"/>
    </source>
</evidence>
<evidence type="ECO:0000313" key="2">
    <source>
        <dbReference type="EMBL" id="NBI08271.1"/>
    </source>
</evidence>
<reference evidence="2 3" key="1">
    <citation type="submission" date="2018-08" db="EMBL/GenBank/DDBJ databases">
        <title>Murine metabolic-syndrome-specific gut microbial biobank.</title>
        <authorList>
            <person name="Liu C."/>
        </authorList>
    </citation>
    <scope>NUCLEOTIDE SEQUENCE [LARGE SCALE GENOMIC DNA]</scope>
    <source>
        <strain evidence="2 3">583</strain>
    </source>
</reference>
<comment type="caution">
    <text evidence="2">The sequence shown here is derived from an EMBL/GenBank/DDBJ whole genome shotgun (WGS) entry which is preliminary data.</text>
</comment>
<dbReference type="EMBL" id="QXXA01000026">
    <property type="protein sequence ID" value="NBI08271.1"/>
    <property type="molecule type" value="Genomic_DNA"/>
</dbReference>
<keyword evidence="3" id="KW-1185">Reference proteome</keyword>